<keyword evidence="1" id="KW-0472">Membrane</keyword>
<keyword evidence="1" id="KW-0812">Transmembrane</keyword>
<proteinExistence type="predicted"/>
<comment type="caution">
    <text evidence="3">The sequence shown here is derived from an EMBL/GenBank/DDBJ whole genome shotgun (WGS) entry which is preliminary data.</text>
</comment>
<evidence type="ECO:0000256" key="1">
    <source>
        <dbReference type="SAM" id="Phobius"/>
    </source>
</evidence>
<feature type="domain" description="Uncharacterized protein YyaB-like PH" evidence="2">
    <location>
        <begin position="48"/>
        <end position="124"/>
    </location>
</feature>
<name>A0A417Z070_9BACI</name>
<accession>A0A417Z070</accession>
<keyword evidence="1" id="KW-1133">Transmembrane helix</keyword>
<dbReference type="Pfam" id="PF06713">
    <property type="entry name" value="bPH_4"/>
    <property type="match status" value="1"/>
</dbReference>
<keyword evidence="4" id="KW-1185">Reference proteome</keyword>
<evidence type="ECO:0000313" key="4">
    <source>
        <dbReference type="Proteomes" id="UP000284416"/>
    </source>
</evidence>
<evidence type="ECO:0000313" key="3">
    <source>
        <dbReference type="EMBL" id="RHW43321.1"/>
    </source>
</evidence>
<reference evidence="3 4" key="1">
    <citation type="journal article" date="2017" name="Int. J. Syst. Evol. Microbiol.">
        <title>Bacillus notoginsengisoli sp. nov., a novel bacterium isolated from the rhizosphere of Panax notoginseng.</title>
        <authorList>
            <person name="Zhang M.Y."/>
            <person name="Cheng J."/>
            <person name="Cai Y."/>
            <person name="Zhang T.Y."/>
            <person name="Wu Y.Y."/>
            <person name="Manikprabhu D."/>
            <person name="Li W.J."/>
            <person name="Zhang Y.X."/>
        </authorList>
    </citation>
    <scope>NUCLEOTIDE SEQUENCE [LARGE SCALE GENOMIC DNA]</scope>
    <source>
        <strain evidence="3 4">JCM 30743</strain>
    </source>
</reference>
<sequence length="132" mass="15507">MYSYSDWCFCDYCFFPFLITEFDWLAFSILGGLFVFFAGGLIWTHLSIRYTFTDDHLYIYGGLFRFKIPYDKITSARRTTGYLTGMRVMSSTTGLAIYNSHTAFDEIKISPHPEEDFLKTLKKHVPYVKIRL</sequence>
<dbReference type="Proteomes" id="UP000284416">
    <property type="component" value="Unassembled WGS sequence"/>
</dbReference>
<organism evidence="3 4">
    <name type="scientific">Neobacillus notoginsengisoli</name>
    <dbReference type="NCBI Taxonomy" id="1578198"/>
    <lineage>
        <taxon>Bacteria</taxon>
        <taxon>Bacillati</taxon>
        <taxon>Bacillota</taxon>
        <taxon>Bacilli</taxon>
        <taxon>Bacillales</taxon>
        <taxon>Bacillaceae</taxon>
        <taxon>Neobacillus</taxon>
    </lineage>
</organism>
<evidence type="ECO:0000259" key="2">
    <source>
        <dbReference type="Pfam" id="PF06713"/>
    </source>
</evidence>
<gene>
    <name evidence="3" type="ORF">D1B31_01230</name>
</gene>
<feature type="transmembrane region" description="Helical" evidence="1">
    <location>
        <begin position="24"/>
        <end position="43"/>
    </location>
</feature>
<dbReference type="EMBL" id="QWEG01000001">
    <property type="protein sequence ID" value="RHW43321.1"/>
    <property type="molecule type" value="Genomic_DNA"/>
</dbReference>
<dbReference type="GO" id="GO:0030153">
    <property type="term" value="P:bacteriocin immunity"/>
    <property type="evidence" value="ECO:0007669"/>
    <property type="project" value="InterPro"/>
</dbReference>
<dbReference type="AlphaFoldDB" id="A0A417Z070"/>
<dbReference type="InterPro" id="IPR009589">
    <property type="entry name" value="PH_YyaB-like"/>
</dbReference>
<protein>
    <recommendedName>
        <fullName evidence="2">Uncharacterized protein YyaB-like PH domain-containing protein</fullName>
    </recommendedName>
</protein>